<reference evidence="8" key="1">
    <citation type="journal article" date="2020" name="MBio">
        <title>Horizontal gene transfer to a defensive symbiont with a reduced genome amongst a multipartite beetle microbiome.</title>
        <authorList>
            <person name="Waterworth S.C."/>
            <person name="Florez L.V."/>
            <person name="Rees E.R."/>
            <person name="Hertweck C."/>
            <person name="Kaltenpoth M."/>
            <person name="Kwan J.C."/>
        </authorList>
    </citation>
    <scope>NUCLEOTIDE SEQUENCE [LARGE SCALE GENOMIC DNA]</scope>
</reference>
<accession>A0A7V8FQ06</accession>
<feature type="signal peptide" evidence="5">
    <location>
        <begin position="1"/>
        <end position="25"/>
    </location>
</feature>
<dbReference type="Pfam" id="PF02790">
    <property type="entry name" value="COX2_TM"/>
    <property type="match status" value="1"/>
</dbReference>
<feature type="domain" description="Cytochrome oxidase subunit II transmembrane region profile" evidence="6">
    <location>
        <begin position="11"/>
        <end position="101"/>
    </location>
</feature>
<evidence type="ECO:0000256" key="4">
    <source>
        <dbReference type="SAM" id="Phobius"/>
    </source>
</evidence>
<feature type="chain" id="PRO_5031528186" description="Cytochrome oxidase subunit II transmembrane region profile domain-containing protein" evidence="5">
    <location>
        <begin position="26"/>
        <end position="101"/>
    </location>
</feature>
<organism evidence="7 8">
    <name type="scientific">Paracidovorax wautersii</name>
    <dbReference type="NCBI Taxonomy" id="1177982"/>
    <lineage>
        <taxon>Bacteria</taxon>
        <taxon>Pseudomonadati</taxon>
        <taxon>Pseudomonadota</taxon>
        <taxon>Betaproteobacteria</taxon>
        <taxon>Burkholderiales</taxon>
        <taxon>Comamonadaceae</taxon>
        <taxon>Paracidovorax</taxon>
    </lineage>
</organism>
<comment type="caution">
    <text evidence="7">The sequence shown here is derived from an EMBL/GenBank/DDBJ whole genome shotgun (WGS) entry which is preliminary data.</text>
</comment>
<keyword evidence="5" id="KW-0732">Signal</keyword>
<evidence type="ECO:0000256" key="1">
    <source>
        <dbReference type="ARBA" id="ARBA00004141"/>
    </source>
</evidence>
<feature type="transmembrane region" description="Helical" evidence="4">
    <location>
        <begin position="37"/>
        <end position="57"/>
    </location>
</feature>
<proteinExistence type="predicted"/>
<keyword evidence="4" id="KW-1133">Transmembrane helix</keyword>
<protein>
    <recommendedName>
        <fullName evidence="6">Cytochrome oxidase subunit II transmembrane region profile domain-containing protein</fullName>
    </recommendedName>
</protein>
<comment type="subcellular location">
    <subcellularLocation>
        <location evidence="1">Membrane</location>
        <topology evidence="1">Multi-pass membrane protein</topology>
    </subcellularLocation>
</comment>
<dbReference type="InterPro" id="IPR036257">
    <property type="entry name" value="Cyt_c_oxidase_su2_TM_sf"/>
</dbReference>
<dbReference type="Gene3D" id="1.10.287.90">
    <property type="match status" value="1"/>
</dbReference>
<dbReference type="EMBL" id="WNDQ01000016">
    <property type="protein sequence ID" value="KAF1021946.1"/>
    <property type="molecule type" value="Genomic_DNA"/>
</dbReference>
<dbReference type="GO" id="GO:0022900">
    <property type="term" value="P:electron transport chain"/>
    <property type="evidence" value="ECO:0007669"/>
    <property type="project" value="InterPro"/>
</dbReference>
<evidence type="ECO:0000313" key="7">
    <source>
        <dbReference type="EMBL" id="KAF1021946.1"/>
    </source>
</evidence>
<evidence type="ECO:0000256" key="5">
    <source>
        <dbReference type="SAM" id="SignalP"/>
    </source>
</evidence>
<dbReference type="PROSITE" id="PS50999">
    <property type="entry name" value="COX2_TM"/>
    <property type="match status" value="1"/>
</dbReference>
<name>A0A7V8FQ06_9BURK</name>
<dbReference type="Proteomes" id="UP000461670">
    <property type="component" value="Unassembled WGS sequence"/>
</dbReference>
<sequence length="101" mass="10866">MAIRSRLLPSVLPACAALLAGSAHAQAGTAGAAHPGLLWLCAALFVAVFVAMLLAIWRHRRQVKRRGESMGEPGWVELCWTLIPILIVAGAAWPVFRLLTE</sequence>
<dbReference type="AlphaFoldDB" id="A0A7V8FQ06"/>
<evidence type="ECO:0000256" key="2">
    <source>
        <dbReference type="ARBA" id="ARBA00022692"/>
    </source>
</evidence>
<keyword evidence="2 4" id="KW-0812">Transmembrane</keyword>
<evidence type="ECO:0000259" key="6">
    <source>
        <dbReference type="PROSITE" id="PS50999"/>
    </source>
</evidence>
<gene>
    <name evidence="7" type="ORF">GAK30_01448</name>
</gene>
<feature type="transmembrane region" description="Helical" evidence="4">
    <location>
        <begin position="78"/>
        <end position="96"/>
    </location>
</feature>
<dbReference type="InterPro" id="IPR011759">
    <property type="entry name" value="Cyt_c_oxidase_su2_TM_dom"/>
</dbReference>
<evidence type="ECO:0000313" key="8">
    <source>
        <dbReference type="Proteomes" id="UP000461670"/>
    </source>
</evidence>
<keyword evidence="3 4" id="KW-0472">Membrane</keyword>
<dbReference type="GO" id="GO:0016020">
    <property type="term" value="C:membrane"/>
    <property type="evidence" value="ECO:0007669"/>
    <property type="project" value="UniProtKB-SubCell"/>
</dbReference>
<evidence type="ECO:0000256" key="3">
    <source>
        <dbReference type="ARBA" id="ARBA00023136"/>
    </source>
</evidence>
<dbReference type="SUPFAM" id="SSF81464">
    <property type="entry name" value="Cytochrome c oxidase subunit II-like, transmembrane region"/>
    <property type="match status" value="1"/>
</dbReference>